<reference evidence="2" key="1">
    <citation type="submission" date="2021-02" db="EMBL/GenBank/DDBJ databases">
        <authorList>
            <person name="Nowell W R."/>
        </authorList>
    </citation>
    <scope>NUCLEOTIDE SEQUENCE</scope>
</reference>
<dbReference type="Proteomes" id="UP000663845">
    <property type="component" value="Unassembled WGS sequence"/>
</dbReference>
<evidence type="ECO:0000313" key="2">
    <source>
        <dbReference type="EMBL" id="CAF0741430.1"/>
    </source>
</evidence>
<protein>
    <recommendedName>
        <fullName evidence="1">F-box domain-containing protein</fullName>
    </recommendedName>
</protein>
<comment type="caution">
    <text evidence="2">The sequence shown here is derived from an EMBL/GenBank/DDBJ whole genome shotgun (WGS) entry which is preliminary data.</text>
</comment>
<evidence type="ECO:0000259" key="1">
    <source>
        <dbReference type="PROSITE" id="PS50181"/>
    </source>
</evidence>
<gene>
    <name evidence="2" type="ORF">JYZ213_LOCUS1900</name>
</gene>
<sequence length="548" mass="64388">MVDSLPVELIHHILSYFTADEIFYTFMNVTSYIDAILLTYTCYRINFKSISRTNFNLICQHIIPNQVTTLTLSNDENTPGLGGLFLSRFQIQQFSHLQSLTLIDIGPDLWENIVTQLIHLKRLCSFSYINLREAFWKSNLSGTAITQIDIDLFNSYAPVLSQFYRLRLCHGDFLESVQFPNLRHLILERSSINTIKHISSVAPQLKSLDTKIQCHNLSTEIIYPLLQLTRLTLVIDDFVCSINDIERMMSNLPRLKHLTLTTSCHNNVIDGHRLQIKMQDLITFNFRFNLFSQLESEDLNSFRTSFWLEEKQWFVAYGYQCLFSVPYFNTRFAKEYFQFPVYSTVPNTKIFSDCIDTLDLSETAYNVDHQYMHVKTLTLCYPVILSSIERIVNLNGIQHFILLSMVNNFPIIETLDKMPNLRQISLSVCVKYFLKEIRSKTLENIRILTINPSYMDDNDYNIEKLSVVFPNIEHLYVKHICVIAKMFSFLDRFKYLSPASFQYMPQSLNDGTTRQHCLTIQSALDRIRRVQRFHYTYRLDYVSVYFWL</sequence>
<proteinExistence type="predicted"/>
<dbReference type="InterPro" id="IPR032675">
    <property type="entry name" value="LRR_dom_sf"/>
</dbReference>
<accession>A0A813NL88</accession>
<dbReference type="Gene3D" id="3.80.10.10">
    <property type="entry name" value="Ribonuclease Inhibitor"/>
    <property type="match status" value="2"/>
</dbReference>
<organism evidence="2 3">
    <name type="scientific">Adineta steineri</name>
    <dbReference type="NCBI Taxonomy" id="433720"/>
    <lineage>
        <taxon>Eukaryota</taxon>
        <taxon>Metazoa</taxon>
        <taxon>Spiralia</taxon>
        <taxon>Gnathifera</taxon>
        <taxon>Rotifera</taxon>
        <taxon>Eurotatoria</taxon>
        <taxon>Bdelloidea</taxon>
        <taxon>Adinetida</taxon>
        <taxon>Adinetidae</taxon>
        <taxon>Adineta</taxon>
    </lineage>
</organism>
<name>A0A813NL88_9BILA</name>
<dbReference type="PROSITE" id="PS50181">
    <property type="entry name" value="FBOX"/>
    <property type="match status" value="1"/>
</dbReference>
<evidence type="ECO:0000313" key="3">
    <source>
        <dbReference type="Proteomes" id="UP000663845"/>
    </source>
</evidence>
<dbReference type="EMBL" id="CAJNOG010000009">
    <property type="protein sequence ID" value="CAF0741430.1"/>
    <property type="molecule type" value="Genomic_DNA"/>
</dbReference>
<dbReference type="InterPro" id="IPR001810">
    <property type="entry name" value="F-box_dom"/>
</dbReference>
<dbReference type="AlphaFoldDB" id="A0A813NL88"/>
<feature type="domain" description="F-box" evidence="1">
    <location>
        <begin position="1"/>
        <end position="50"/>
    </location>
</feature>